<dbReference type="Proteomes" id="UP000054423">
    <property type="component" value="Unassembled WGS sequence"/>
</dbReference>
<dbReference type="VEuPathDB" id="FungiDB:PPTG_04566"/>
<proteinExistence type="predicted"/>
<dbReference type="OrthoDB" id="125757at2759"/>
<feature type="chain" id="PRO_5004819755" evidence="1">
    <location>
        <begin position="21"/>
        <end position="270"/>
    </location>
</feature>
<evidence type="ECO:0000313" key="2">
    <source>
        <dbReference type="EMBL" id="ETL85738.1"/>
    </source>
</evidence>
<organism evidence="2">
    <name type="scientific">Phytophthora nicotianae</name>
    <name type="common">Potato buckeye rot agent</name>
    <name type="synonym">Phytophthora parasitica</name>
    <dbReference type="NCBI Taxonomy" id="4792"/>
    <lineage>
        <taxon>Eukaryota</taxon>
        <taxon>Sar</taxon>
        <taxon>Stramenopiles</taxon>
        <taxon>Oomycota</taxon>
        <taxon>Peronosporomycetes</taxon>
        <taxon>Peronosporales</taxon>
        <taxon>Peronosporaceae</taxon>
        <taxon>Phytophthora</taxon>
    </lineage>
</organism>
<name>W2KKN8_PHYNI</name>
<protein>
    <submittedName>
        <fullName evidence="2">Uncharacterized protein</fullName>
    </submittedName>
</protein>
<sequence length="270" mass="27549">MKVSTTLLVAALAVAAVVSADTDVSVCRDATYTLADSRGAICSGAGDAPAGTACPLKGDVATADCHSYLPSYDGSQCVAQENAECSIVNGNTWGCVFPSVGCAGSSSSNATTPCPVTSLPDTNATTPCPVTSLPDTETTTPCPVTSLPDTPCPVTSLPDTETTPCPVTSLPDTETTPCPVTSLPDTETTPYGDDAVSSDLAAGFRDNDDTLSSDLASGYRRFGELGSLSDDALPRYVPPGYRDYAMPGNFSSRYGGTSIRVDPVPCDIAS</sequence>
<evidence type="ECO:0000256" key="1">
    <source>
        <dbReference type="SAM" id="SignalP"/>
    </source>
</evidence>
<dbReference type="EMBL" id="KI681553">
    <property type="protein sequence ID" value="ETL85738.1"/>
    <property type="molecule type" value="Genomic_DNA"/>
</dbReference>
<accession>W2KKN8</accession>
<dbReference type="AlphaFoldDB" id="W2KKN8"/>
<reference evidence="2" key="1">
    <citation type="submission" date="2013-11" db="EMBL/GenBank/DDBJ databases">
        <title>The Genome Sequence of Phytophthora parasitica CHvinca01.</title>
        <authorList>
            <consortium name="The Broad Institute Genomics Platform"/>
            <person name="Russ C."/>
            <person name="Tyler B."/>
            <person name="Panabieres F."/>
            <person name="Shan W."/>
            <person name="Tripathy S."/>
            <person name="Grunwald N."/>
            <person name="Machado M."/>
            <person name="Johnson C.S."/>
            <person name="Arredondo F."/>
            <person name="Hong C."/>
            <person name="Coffey M."/>
            <person name="Young S.K."/>
            <person name="Zeng Q."/>
            <person name="Gargeya S."/>
            <person name="Fitzgerald M."/>
            <person name="Abouelleil A."/>
            <person name="Alvarado L."/>
            <person name="Chapman S.B."/>
            <person name="Gainer-Dewar J."/>
            <person name="Goldberg J."/>
            <person name="Griggs A."/>
            <person name="Gujja S."/>
            <person name="Hansen M."/>
            <person name="Howarth C."/>
            <person name="Imamovic A."/>
            <person name="Ireland A."/>
            <person name="Larimer J."/>
            <person name="McCowan C."/>
            <person name="Murphy C."/>
            <person name="Pearson M."/>
            <person name="Poon T.W."/>
            <person name="Priest M."/>
            <person name="Roberts A."/>
            <person name="Saif S."/>
            <person name="Shea T."/>
            <person name="Sykes S."/>
            <person name="Wortman J."/>
            <person name="Nusbaum C."/>
            <person name="Birren B."/>
        </authorList>
    </citation>
    <scope>NUCLEOTIDE SEQUENCE [LARGE SCALE GENOMIC DNA]</scope>
    <source>
        <strain evidence="2">CHvinca01</strain>
    </source>
</reference>
<feature type="signal peptide" evidence="1">
    <location>
        <begin position="1"/>
        <end position="20"/>
    </location>
</feature>
<keyword evidence="1" id="KW-0732">Signal</keyword>
<gene>
    <name evidence="2" type="ORF">L917_14782</name>
</gene>